<dbReference type="SUPFAM" id="SSF53335">
    <property type="entry name" value="S-adenosyl-L-methionine-dependent methyltransferases"/>
    <property type="match status" value="1"/>
</dbReference>
<dbReference type="InterPro" id="IPR052939">
    <property type="entry name" value="23S_rRNA_MeTrnsfrase_RlmA"/>
</dbReference>
<dbReference type="InterPro" id="IPR029063">
    <property type="entry name" value="SAM-dependent_MTases_sf"/>
</dbReference>
<organism evidence="2 3">
    <name type="scientific">Enterococcus larvae</name>
    <dbReference type="NCBI Taxonomy" id="2794352"/>
    <lineage>
        <taxon>Bacteria</taxon>
        <taxon>Bacillati</taxon>
        <taxon>Bacillota</taxon>
        <taxon>Bacilli</taxon>
        <taxon>Lactobacillales</taxon>
        <taxon>Enterococcaceae</taxon>
        <taxon>Enterococcus</taxon>
    </lineage>
</organism>
<keyword evidence="3" id="KW-1185">Reference proteome</keyword>
<dbReference type="PANTHER" id="PTHR43460:SF1">
    <property type="entry name" value="METHYLTRANSFERASE TYPE 11 DOMAIN-CONTAINING PROTEIN"/>
    <property type="match status" value="1"/>
</dbReference>
<dbReference type="RefSeq" id="WP_209557664.1">
    <property type="nucleotide sequence ID" value="NZ_JAEDXU010000005.1"/>
</dbReference>
<dbReference type="Gene3D" id="3.40.50.150">
    <property type="entry name" value="Vaccinia Virus protein VP39"/>
    <property type="match status" value="1"/>
</dbReference>
<dbReference type="GO" id="GO:0032259">
    <property type="term" value="P:methylation"/>
    <property type="evidence" value="ECO:0007669"/>
    <property type="project" value="UniProtKB-KW"/>
</dbReference>
<gene>
    <name evidence="2" type="ORF">I6N96_11400</name>
</gene>
<reference evidence="2 3" key="1">
    <citation type="submission" date="2020-12" db="EMBL/GenBank/DDBJ databases">
        <title>Vagococcus allomyrinae sp. nov. and Enterococcus lavae sp. nov., isolated from the larvae of Allomyrina dichotoma.</title>
        <authorList>
            <person name="Lee S.D."/>
        </authorList>
    </citation>
    <scope>NUCLEOTIDE SEQUENCE [LARGE SCALE GENOMIC DNA]</scope>
    <source>
        <strain evidence="2 3">BWM-S5</strain>
    </source>
</reference>
<evidence type="ECO:0000313" key="2">
    <source>
        <dbReference type="EMBL" id="MBP1046874.1"/>
    </source>
</evidence>
<dbReference type="PANTHER" id="PTHR43460">
    <property type="entry name" value="METHYLTRANSFERASE"/>
    <property type="match status" value="1"/>
</dbReference>
<keyword evidence="2" id="KW-0489">Methyltransferase</keyword>
<evidence type="ECO:0000259" key="1">
    <source>
        <dbReference type="Pfam" id="PF08241"/>
    </source>
</evidence>
<dbReference type="InterPro" id="IPR013216">
    <property type="entry name" value="Methyltransf_11"/>
</dbReference>
<dbReference type="EMBL" id="JAEDXU010000005">
    <property type="protein sequence ID" value="MBP1046874.1"/>
    <property type="molecule type" value="Genomic_DNA"/>
</dbReference>
<dbReference type="Proteomes" id="UP000673375">
    <property type="component" value="Unassembled WGS sequence"/>
</dbReference>
<dbReference type="GO" id="GO:0008168">
    <property type="term" value="F:methyltransferase activity"/>
    <property type="evidence" value="ECO:0007669"/>
    <property type="project" value="UniProtKB-KW"/>
</dbReference>
<accession>A0ABS4CJU2</accession>
<dbReference type="Pfam" id="PF08241">
    <property type="entry name" value="Methyltransf_11"/>
    <property type="match status" value="1"/>
</dbReference>
<evidence type="ECO:0000313" key="3">
    <source>
        <dbReference type="Proteomes" id="UP000673375"/>
    </source>
</evidence>
<proteinExistence type="predicted"/>
<name>A0ABS4CJU2_9ENTE</name>
<feature type="domain" description="Methyltransferase type 11" evidence="1">
    <location>
        <begin position="56"/>
        <end position="142"/>
    </location>
</feature>
<sequence>MSEKKLKRMWLGSEERQKRFIGWDFSEIEAQYWQEKNSWDYSEIVHQYLKEDMELLDMGTGGGELLKTFNHPLHKTSVTEGWKKNHELLLRTLKPKGMNVQFVEESDELHFSDNSFDIILNSHESFSIPEVKRVLKPNGIFISQQVGDMNGLTLASRVVPHLKKDRFHWHLSCVVDDLSTASFEVLYQNECYPVQKFYDMDALIYYARTISWEFPDFSVENNFHELLHVNDGLTRNGYVYSQQHRFVFVARLTK</sequence>
<comment type="caution">
    <text evidence="2">The sequence shown here is derived from an EMBL/GenBank/DDBJ whole genome shotgun (WGS) entry which is preliminary data.</text>
</comment>
<keyword evidence="2" id="KW-0808">Transferase</keyword>
<protein>
    <submittedName>
        <fullName evidence="2">Methyltransferase domain-containing protein</fullName>
    </submittedName>
</protein>